<sequence length="118" mass="12010">MSTRLLHALGLAVAGLGILIQFLVGVPGFPAIPPGPIILGAAAVLVLVVPRRWPLFAGLAAALFVTGGGLIEGSVWGRLGHPGAFDVFSGVFLQWAGLVLALIFGAAALRRPVSVGPR</sequence>
<reference evidence="2 3" key="1">
    <citation type="submission" date="2021-06" db="EMBL/GenBank/DDBJ databases">
        <title>Actinoplanes lichenicola sp. nov., and Actinoplanes ovalisporus sp. nov., isolated from lichen in Thailand.</title>
        <authorList>
            <person name="Saeng-In P."/>
            <person name="Kanchanasin P."/>
            <person name="Yuki M."/>
            <person name="Kudo T."/>
            <person name="Ohkuma M."/>
            <person name="Phongsopitanun W."/>
            <person name="Tanasupawat S."/>
        </authorList>
    </citation>
    <scope>NUCLEOTIDE SEQUENCE [LARGE SCALE GENOMIC DNA]</scope>
    <source>
        <strain evidence="2 3">NBRC 110975</strain>
    </source>
</reference>
<evidence type="ECO:0000256" key="1">
    <source>
        <dbReference type="SAM" id="Phobius"/>
    </source>
</evidence>
<accession>A0ABS5Z198</accession>
<dbReference type="RefSeq" id="WP_215793325.1">
    <property type="nucleotide sequence ID" value="NZ_JAHKKG010000013.1"/>
</dbReference>
<feature type="transmembrane region" description="Helical" evidence="1">
    <location>
        <begin position="56"/>
        <end position="76"/>
    </location>
</feature>
<keyword evidence="1" id="KW-0812">Transmembrane</keyword>
<keyword evidence="1" id="KW-1133">Transmembrane helix</keyword>
<comment type="caution">
    <text evidence="2">The sequence shown here is derived from an EMBL/GenBank/DDBJ whole genome shotgun (WGS) entry which is preliminary data.</text>
</comment>
<feature type="transmembrane region" description="Helical" evidence="1">
    <location>
        <begin position="5"/>
        <end position="25"/>
    </location>
</feature>
<dbReference type="Proteomes" id="UP001519654">
    <property type="component" value="Unassembled WGS sequence"/>
</dbReference>
<feature type="transmembrane region" description="Helical" evidence="1">
    <location>
        <begin position="88"/>
        <end position="109"/>
    </location>
</feature>
<evidence type="ECO:0000313" key="3">
    <source>
        <dbReference type="Proteomes" id="UP001519654"/>
    </source>
</evidence>
<proteinExistence type="predicted"/>
<keyword evidence="3" id="KW-1185">Reference proteome</keyword>
<dbReference type="EMBL" id="JAHKKG010000013">
    <property type="protein sequence ID" value="MBU2669096.1"/>
    <property type="molecule type" value="Genomic_DNA"/>
</dbReference>
<gene>
    <name evidence="2" type="ORF">KOI35_36845</name>
</gene>
<evidence type="ECO:0000313" key="2">
    <source>
        <dbReference type="EMBL" id="MBU2669096.1"/>
    </source>
</evidence>
<keyword evidence="1" id="KW-0472">Membrane</keyword>
<protein>
    <submittedName>
        <fullName evidence="2">Uncharacterized protein</fullName>
    </submittedName>
</protein>
<feature type="transmembrane region" description="Helical" evidence="1">
    <location>
        <begin position="31"/>
        <end position="49"/>
    </location>
</feature>
<name>A0ABS5Z198_9ACTN</name>
<organism evidence="2 3">
    <name type="scientific">Paractinoplanes bogorensis</name>
    <dbReference type="NCBI Taxonomy" id="1610840"/>
    <lineage>
        <taxon>Bacteria</taxon>
        <taxon>Bacillati</taxon>
        <taxon>Actinomycetota</taxon>
        <taxon>Actinomycetes</taxon>
        <taxon>Micromonosporales</taxon>
        <taxon>Micromonosporaceae</taxon>
        <taxon>Paractinoplanes</taxon>
    </lineage>
</organism>